<dbReference type="InterPro" id="IPR027396">
    <property type="entry name" value="DsrEFH-like"/>
</dbReference>
<evidence type="ECO:0008006" key="3">
    <source>
        <dbReference type="Google" id="ProtNLM"/>
    </source>
</evidence>
<dbReference type="RefSeq" id="WP_020878793.1">
    <property type="nucleotide sequence ID" value="NZ_ATHJ01000149.1"/>
</dbReference>
<name>S7U957_DESML</name>
<protein>
    <recommendedName>
        <fullName evidence="3">DsrE family protein</fullName>
    </recommendedName>
</protein>
<gene>
    <name evidence="1" type="ORF">dsmv_0888</name>
</gene>
<sequence>MAETNNFLIVVNTPTDRPYNHYAAYVVAFLAKKLGNIPTVSVYYGPEGVQMTKKGELAKLGCNDDLKNLIADQIDGLSASDLPDNMEQMARFCKDQLGVGIFSCGTFHVVDGIGRNLDDTSAIEDFIVPLKLPQAAEALLAADKIHYL</sequence>
<dbReference type="SUPFAM" id="SSF75169">
    <property type="entry name" value="DsrEFH-like"/>
    <property type="match status" value="1"/>
</dbReference>
<reference evidence="1 2" key="1">
    <citation type="journal article" date="2013" name="Genome Announc.">
        <title>Draft genome sequences for three mercury-methylating, sulfate-reducing bacteria.</title>
        <authorList>
            <person name="Brown S.D."/>
            <person name="Hurt R.A.Jr."/>
            <person name="Gilmour C.C."/>
            <person name="Elias D.A."/>
        </authorList>
    </citation>
    <scope>NUCLEOTIDE SEQUENCE [LARGE SCALE GENOMIC DNA]</scope>
    <source>
        <strain evidence="1 2">DSM 2059</strain>
    </source>
</reference>
<dbReference type="EMBL" id="ATHJ01000149">
    <property type="protein sequence ID" value="EPR30484.1"/>
    <property type="molecule type" value="Genomic_DNA"/>
</dbReference>
<organism evidence="1 2">
    <name type="scientific">Desulfococcus multivorans DSM 2059</name>
    <dbReference type="NCBI Taxonomy" id="1121405"/>
    <lineage>
        <taxon>Bacteria</taxon>
        <taxon>Pseudomonadati</taxon>
        <taxon>Thermodesulfobacteriota</taxon>
        <taxon>Desulfobacteria</taxon>
        <taxon>Desulfobacterales</taxon>
        <taxon>Desulfococcaceae</taxon>
        <taxon>Desulfococcus</taxon>
    </lineage>
</organism>
<comment type="caution">
    <text evidence="1">The sequence shown here is derived from an EMBL/GenBank/DDBJ whole genome shotgun (WGS) entry which is preliminary data.</text>
</comment>
<dbReference type="AlphaFoldDB" id="S7U957"/>
<evidence type="ECO:0000313" key="1">
    <source>
        <dbReference type="EMBL" id="EPR30484.1"/>
    </source>
</evidence>
<keyword evidence="2" id="KW-1185">Reference proteome</keyword>
<proteinExistence type="predicted"/>
<evidence type="ECO:0000313" key="2">
    <source>
        <dbReference type="Proteomes" id="UP000014977"/>
    </source>
</evidence>
<dbReference type="OrthoDB" id="1797604at2"/>
<dbReference type="Proteomes" id="UP000014977">
    <property type="component" value="Unassembled WGS sequence"/>
</dbReference>
<accession>S7U957</accession>